<protein>
    <submittedName>
        <fullName evidence="2">Uncharacterized protein</fullName>
    </submittedName>
</protein>
<name>A0A917ZC73_9ACTN</name>
<reference evidence="2" key="2">
    <citation type="submission" date="2020-09" db="EMBL/GenBank/DDBJ databases">
        <authorList>
            <person name="Sun Q."/>
            <person name="Zhou Y."/>
        </authorList>
    </citation>
    <scope>NUCLEOTIDE SEQUENCE</scope>
    <source>
        <strain evidence="2">CGMCC 4.7368</strain>
    </source>
</reference>
<gene>
    <name evidence="2" type="ORF">GCM10012289_61680</name>
</gene>
<dbReference type="AlphaFoldDB" id="A0A917ZC73"/>
<sequence>MLNMFSKSVKLVAVSALATGAMLMPASAASAAPSSCSSLYKDNAYWFNCTKGTGSFRAIVDCYRIGKSTYTTRYGVWKRVGAGPSIAQCLIDEEPRNGRNAFAS</sequence>
<evidence type="ECO:0000313" key="2">
    <source>
        <dbReference type="EMBL" id="GGO78820.1"/>
    </source>
</evidence>
<reference evidence="2" key="1">
    <citation type="journal article" date="2014" name="Int. J. Syst. Evol. Microbiol.">
        <title>Complete genome sequence of Corynebacterium casei LMG S-19264T (=DSM 44701T), isolated from a smear-ripened cheese.</title>
        <authorList>
            <consortium name="US DOE Joint Genome Institute (JGI-PGF)"/>
            <person name="Walter F."/>
            <person name="Albersmeier A."/>
            <person name="Kalinowski J."/>
            <person name="Ruckert C."/>
        </authorList>
    </citation>
    <scope>NUCLEOTIDE SEQUENCE</scope>
    <source>
        <strain evidence="2">CGMCC 4.7368</strain>
    </source>
</reference>
<dbReference type="Proteomes" id="UP000646523">
    <property type="component" value="Unassembled WGS sequence"/>
</dbReference>
<feature type="signal peptide" evidence="1">
    <location>
        <begin position="1"/>
        <end position="31"/>
    </location>
</feature>
<keyword evidence="3" id="KW-1185">Reference proteome</keyword>
<keyword evidence="1" id="KW-0732">Signal</keyword>
<feature type="chain" id="PRO_5037034182" evidence="1">
    <location>
        <begin position="32"/>
        <end position="104"/>
    </location>
</feature>
<organism evidence="2 3">
    <name type="scientific">Nonomuraea cavernae</name>
    <dbReference type="NCBI Taxonomy" id="2045107"/>
    <lineage>
        <taxon>Bacteria</taxon>
        <taxon>Bacillati</taxon>
        <taxon>Actinomycetota</taxon>
        <taxon>Actinomycetes</taxon>
        <taxon>Streptosporangiales</taxon>
        <taxon>Streptosporangiaceae</taxon>
        <taxon>Nonomuraea</taxon>
    </lineage>
</organism>
<evidence type="ECO:0000256" key="1">
    <source>
        <dbReference type="SAM" id="SignalP"/>
    </source>
</evidence>
<evidence type="ECO:0000313" key="3">
    <source>
        <dbReference type="Proteomes" id="UP000646523"/>
    </source>
</evidence>
<comment type="caution">
    <text evidence="2">The sequence shown here is derived from an EMBL/GenBank/DDBJ whole genome shotgun (WGS) entry which is preliminary data.</text>
</comment>
<proteinExistence type="predicted"/>
<accession>A0A917ZC73</accession>
<dbReference type="EMBL" id="BMNH01000026">
    <property type="protein sequence ID" value="GGO78820.1"/>
    <property type="molecule type" value="Genomic_DNA"/>
</dbReference>